<feature type="compositionally biased region" description="Polar residues" evidence="2">
    <location>
        <begin position="180"/>
        <end position="192"/>
    </location>
</feature>
<gene>
    <name evidence="3" type="ORF">LDAN0321_LOCUS7522</name>
</gene>
<evidence type="ECO:0000313" key="3">
    <source>
        <dbReference type="EMBL" id="CAD9571450.1"/>
    </source>
</evidence>
<evidence type="ECO:0000256" key="2">
    <source>
        <dbReference type="SAM" id="MobiDB-lite"/>
    </source>
</evidence>
<feature type="compositionally biased region" description="Low complexity" evidence="2">
    <location>
        <begin position="118"/>
        <end position="134"/>
    </location>
</feature>
<keyword evidence="1" id="KW-0175">Coiled coil</keyword>
<feature type="compositionally biased region" description="Low complexity" evidence="2">
    <location>
        <begin position="332"/>
        <end position="345"/>
    </location>
</feature>
<protein>
    <submittedName>
        <fullName evidence="3">Uncharacterized protein</fullName>
    </submittedName>
</protein>
<evidence type="ECO:0000256" key="1">
    <source>
        <dbReference type="SAM" id="Coils"/>
    </source>
</evidence>
<proteinExistence type="predicted"/>
<accession>A0A7S2KAU5</accession>
<reference evidence="3" key="1">
    <citation type="submission" date="2021-01" db="EMBL/GenBank/DDBJ databases">
        <authorList>
            <person name="Corre E."/>
            <person name="Pelletier E."/>
            <person name="Niang G."/>
            <person name="Scheremetjew M."/>
            <person name="Finn R."/>
            <person name="Kale V."/>
            <person name="Holt S."/>
            <person name="Cochrane G."/>
            <person name="Meng A."/>
            <person name="Brown T."/>
            <person name="Cohen L."/>
        </authorList>
    </citation>
    <scope>NUCLEOTIDE SEQUENCE</scope>
    <source>
        <strain evidence="3">B650</strain>
    </source>
</reference>
<feature type="region of interest" description="Disordered" evidence="2">
    <location>
        <begin position="395"/>
        <end position="433"/>
    </location>
</feature>
<feature type="compositionally biased region" description="Polar residues" evidence="2">
    <location>
        <begin position="1"/>
        <end position="11"/>
    </location>
</feature>
<feature type="compositionally biased region" description="Polar residues" evidence="2">
    <location>
        <begin position="417"/>
        <end position="426"/>
    </location>
</feature>
<feature type="compositionally biased region" description="Low complexity" evidence="2">
    <location>
        <begin position="12"/>
        <end position="21"/>
    </location>
</feature>
<sequence length="625" mass="68271">MSEQQEQIKVSTTTPQQQQTTISTANRRKEIQIIDPTITATKDNPKKSEGAAGVKKKNEHPVVICKEENNGNDDTVTQSAVIQVVEESAAAGGKDEGEEGDDDLQTNHHNHHHNCYPSTASTSSLDTHSSISTTGNCNSNQQTAEKQVQVQPTSGEQADEATVVPSASDDTTDHKVVRLQSPSRPETAKSTAKSVPIVTPIVASNNNATRQNCKDKPVFASSSHTKAAAQVQPLRPIPVRTNTAATTTVVVVKTQPAAKAIKQPIVKTPAVIVHTTTTNEANNNINSNSSSEVDCQSVFPNNLKKSSTMGSPAVPIQHPQIQFRPAGTTTSQQAPQQQNQQQQQQNHNDSSAVGGGGAAATGGEYVNNNGHATTTMSSTTGGGEAAQHVVNVMPQQSQRPQHAHIQQQQQQPYRNVMRSSQPNSPAMRSRDGAASLDAAPPLFERLFSSEEAQDMKTYSRIIGSQNRRLTDLERVHDDLEIRLEEQTKARMDLEAELDAQQRMWSERYAQLEKERDEWKNKVSAEQNKNELLLKQINHKNKEIHRMIQHKYDVTSGGAPQHVQHARNNSSSGSISKFAAKVDKREYKSPHEILSQTGSKDVIYEKQAASTLLDFFGIEGKDSTLV</sequence>
<feature type="coiled-coil region" evidence="1">
    <location>
        <begin position="469"/>
        <end position="535"/>
    </location>
</feature>
<feature type="region of interest" description="Disordered" evidence="2">
    <location>
        <begin position="1"/>
        <end position="192"/>
    </location>
</feature>
<feature type="compositionally biased region" description="Polar residues" evidence="2">
    <location>
        <begin position="135"/>
        <end position="156"/>
    </location>
</feature>
<dbReference type="EMBL" id="HBGY01011873">
    <property type="protein sequence ID" value="CAD9571450.1"/>
    <property type="molecule type" value="Transcribed_RNA"/>
</dbReference>
<organism evidence="3">
    <name type="scientific">Leptocylindrus danicus</name>
    <dbReference type="NCBI Taxonomy" id="163516"/>
    <lineage>
        <taxon>Eukaryota</taxon>
        <taxon>Sar</taxon>
        <taxon>Stramenopiles</taxon>
        <taxon>Ochrophyta</taxon>
        <taxon>Bacillariophyta</taxon>
        <taxon>Coscinodiscophyceae</taxon>
        <taxon>Chaetocerotophycidae</taxon>
        <taxon>Leptocylindrales</taxon>
        <taxon>Leptocylindraceae</taxon>
        <taxon>Leptocylindrus</taxon>
    </lineage>
</organism>
<feature type="compositionally biased region" description="Low complexity" evidence="2">
    <location>
        <begin position="395"/>
        <end position="411"/>
    </location>
</feature>
<dbReference type="AlphaFoldDB" id="A0A7S2KAU5"/>
<feature type="compositionally biased region" description="Polar residues" evidence="2">
    <location>
        <begin position="72"/>
        <end position="81"/>
    </location>
</feature>
<name>A0A7S2KAU5_9STRA</name>
<feature type="region of interest" description="Disordered" evidence="2">
    <location>
        <begin position="326"/>
        <end position="383"/>
    </location>
</feature>